<gene>
    <name evidence="1" type="ORF">AM593_03719</name>
</gene>
<dbReference type="AlphaFoldDB" id="A0A3L5TUP1"/>
<sequence length="144" mass="16574">LRTVIEKPNKSTGSAHGKNHLMGNLTYLAEGALKELERTIDYFHMNNEIALLVSEYGTFSKLPHCTEDQQSFDIDLPDLPKQDEIENSFYDVPYMTKKYLRRETIVLGTIPSVLKSMIDELVEETVYKFIDQVDDKLKSNDKVN</sequence>
<accession>A0A3L5TUP1</accession>
<evidence type="ECO:0000313" key="1">
    <source>
        <dbReference type="EMBL" id="OPL33656.1"/>
    </source>
</evidence>
<dbReference type="Proteomes" id="UP000266721">
    <property type="component" value="Unassembled WGS sequence"/>
</dbReference>
<reference evidence="1 2" key="1">
    <citation type="journal article" date="2016" name="PLoS ONE">
        <title>A First Insight into the Genome of the Filter-Feeder Mussel Mytilus galloprovincialis.</title>
        <authorList>
            <person name="Murgarella M."/>
            <person name="Puiu D."/>
            <person name="Novoa B."/>
            <person name="Figueras A."/>
            <person name="Posada D."/>
            <person name="Canchaya C."/>
        </authorList>
    </citation>
    <scope>NUCLEOTIDE SEQUENCE [LARGE SCALE GENOMIC DNA]</scope>
    <source>
        <tissue evidence="1">Muscle</tissue>
    </source>
</reference>
<name>A0A3L5TUP1_MYTGA</name>
<feature type="non-terminal residue" evidence="1">
    <location>
        <position position="144"/>
    </location>
</feature>
<organism evidence="1 2">
    <name type="scientific">Mytilus galloprovincialis</name>
    <name type="common">Mediterranean mussel</name>
    <dbReference type="NCBI Taxonomy" id="29158"/>
    <lineage>
        <taxon>Eukaryota</taxon>
        <taxon>Metazoa</taxon>
        <taxon>Spiralia</taxon>
        <taxon>Lophotrochozoa</taxon>
        <taxon>Mollusca</taxon>
        <taxon>Bivalvia</taxon>
        <taxon>Autobranchia</taxon>
        <taxon>Pteriomorphia</taxon>
        <taxon>Mytilida</taxon>
        <taxon>Mytiloidea</taxon>
        <taxon>Mytilidae</taxon>
        <taxon>Mytilinae</taxon>
        <taxon>Mytilus</taxon>
    </lineage>
</organism>
<comment type="caution">
    <text evidence="1">The sequence shown here is derived from an EMBL/GenBank/DDBJ whole genome shotgun (WGS) entry which is preliminary data.</text>
</comment>
<dbReference type="EMBL" id="KV582023">
    <property type="protein sequence ID" value="OPL33656.1"/>
    <property type="molecule type" value="Genomic_DNA"/>
</dbReference>
<keyword evidence="2" id="KW-1185">Reference proteome</keyword>
<feature type="non-terminal residue" evidence="1">
    <location>
        <position position="1"/>
    </location>
</feature>
<proteinExistence type="predicted"/>
<evidence type="ECO:0000313" key="2">
    <source>
        <dbReference type="Proteomes" id="UP000266721"/>
    </source>
</evidence>
<protein>
    <submittedName>
        <fullName evidence="1">Uncharacterized protein</fullName>
    </submittedName>
</protein>